<reference evidence="3" key="1">
    <citation type="submission" date="2007-11" db="EMBL/GenBank/DDBJ databases">
        <authorList>
            <person name="Fulton L."/>
            <person name="Clifton S."/>
            <person name="Fulton B."/>
            <person name="Xu J."/>
            <person name="Minx P."/>
            <person name="Pepin K.H."/>
            <person name="Johnson M."/>
            <person name="Thiruvilangam P."/>
            <person name="Bhonagiri V."/>
            <person name="Nash W.E."/>
            <person name="Mardis E.R."/>
            <person name="Wilson R.K."/>
        </authorList>
    </citation>
    <scope>NUCLEOTIDE SEQUENCE [LARGE SCALE GENOMIC DNA]</scope>
    <source>
        <strain evidence="3">DSM 14662</strain>
    </source>
</reference>
<comment type="caution">
    <text evidence="3">The sequence shown here is derived from an EMBL/GenBank/DDBJ whole genome shotgun (WGS) entry which is preliminary data.</text>
</comment>
<keyword evidence="4" id="KW-1185">Reference proteome</keyword>
<dbReference type="InterPro" id="IPR050742">
    <property type="entry name" value="Helicase_Restrict-Modif_Enz"/>
</dbReference>
<dbReference type="SUPFAM" id="SSF52540">
    <property type="entry name" value="P-loop containing nucleoside triphosphate hydrolases"/>
    <property type="match status" value="1"/>
</dbReference>
<dbReference type="GO" id="GO:0016787">
    <property type="term" value="F:hydrolase activity"/>
    <property type="evidence" value="ECO:0007669"/>
    <property type="project" value="InterPro"/>
</dbReference>
<dbReference type="RefSeq" id="WP_006565953.1">
    <property type="nucleotide sequence ID" value="NZ_DS499729.1"/>
</dbReference>
<sequence>MNSYDHILKFKGAWRPYQERILDRADTYLKDGKIHIVAPPGSGKTTLGIELIRRLGRPCLILSPSAVIRQQWLERVKEAFIQKDDQSLLSDDIHAPALITSVTYQALHFGMEQINGPKSVFEAEQEDSKVFNLINAVKAAEIGTICLDECHHLRSEWWKSLEKFMMKMENVCVVSLTATPPYDSTSAQWERYIGLCGEIDEEIIVPELVQDHSLCPHQDYVYFNYPTEDEKAQIDAFRGEVRKVFQEMTADESFAAVAASRKGIMDPDQSADELLEKPAYLVSVLTFLEAKGIPYPKKWLKVLGIKRLPEFDISRLEQLLQGILFDDTGSYDADAGYISGLIQSLKRRKCIERRRVSLCANESIEKLLTNSRGKLKSIREIAAAEYESMGKGLNLLILTDYIRREYEKAVGDPDRPADKIGAVPLFEMLRRELEAEIRLGVVCGELMILPSEASEFLTDTAKRILGDSSKLQLEEMKNRSGTALGYAKVTVRGKKQNMVRIATEAFEAGYVQILIGTKSLLGEGWDSPCINSLILASFVGSFVLSNQMRGRAVRIMPGNPEKTSNIWHLVCLDTTNRQTRVSRLMGTGEAELSDDFAMLSRRMKGILGISYTEDIIENGMERLDLAENHYTEKEVKRINEEMKKRAKDREGLQKKWERAAVVFDKMEITDECVMDKSVLKPGAGFFNLIGFELLAVIIQTCNLILYTGAFSTEGLVPLLFSAAATSLFVLLTIRCGTGIVRLLTPLKRLNAIGTGIRSALIQKGQISSDTKVVTEEKGLFYFVYLRGGTVREKDLFSACVDEFLGEIDNQRYLLYEKRSWNKMQSYFSVPGIFAKTRQDAGAFAQAMRKSIGNYKLVYTRNEEGRKILLKGRRHAYANQANNAEARLCGRQKESKRSTGIIDVSNTYNKLALLNI</sequence>
<dbReference type="AlphaFoldDB" id="B0MA70"/>
<evidence type="ECO:0000259" key="2">
    <source>
        <dbReference type="PROSITE" id="PS51192"/>
    </source>
</evidence>
<dbReference type="GO" id="GO:0005829">
    <property type="term" value="C:cytosol"/>
    <property type="evidence" value="ECO:0007669"/>
    <property type="project" value="TreeGrafter"/>
</dbReference>
<dbReference type="Pfam" id="PF04851">
    <property type="entry name" value="ResIII"/>
    <property type="match status" value="1"/>
</dbReference>
<keyword evidence="1" id="KW-0472">Membrane</keyword>
<accession>B0MA70</accession>
<keyword evidence="1" id="KW-0812">Transmembrane</keyword>
<reference evidence="3" key="2">
    <citation type="submission" date="2013-11" db="EMBL/GenBank/DDBJ databases">
        <title>Draft genome sequence of Anaerostipes caccae (DSM 14662).</title>
        <authorList>
            <person name="Sudarsanam P."/>
            <person name="Ley R."/>
            <person name="Guruge J."/>
            <person name="Turnbaugh P.J."/>
            <person name="Mahowald M."/>
            <person name="Liep D."/>
            <person name="Gordon J."/>
        </authorList>
    </citation>
    <scope>NUCLEOTIDE SEQUENCE</scope>
    <source>
        <strain evidence="3">DSM 14662</strain>
    </source>
</reference>
<dbReference type="EMBL" id="ABAX03000003">
    <property type="protein sequence ID" value="EDR98911.1"/>
    <property type="molecule type" value="Genomic_DNA"/>
</dbReference>
<dbReference type="InterPro" id="IPR006935">
    <property type="entry name" value="Helicase/UvrB_N"/>
</dbReference>
<dbReference type="eggNOG" id="COG1061">
    <property type="taxonomic scope" value="Bacteria"/>
</dbReference>
<dbReference type="InterPro" id="IPR027417">
    <property type="entry name" value="P-loop_NTPase"/>
</dbReference>
<feature type="domain" description="Helicase ATP-binding" evidence="2">
    <location>
        <begin position="25"/>
        <end position="198"/>
    </location>
</feature>
<feature type="transmembrane region" description="Helical" evidence="1">
    <location>
        <begin position="718"/>
        <end position="740"/>
    </location>
</feature>
<dbReference type="Proteomes" id="UP000004935">
    <property type="component" value="Unassembled WGS sequence"/>
</dbReference>
<dbReference type="HOGENOM" id="CLU_012831_0_0_9"/>
<dbReference type="InterPro" id="IPR003593">
    <property type="entry name" value="AAA+_ATPase"/>
</dbReference>
<dbReference type="CDD" id="cd18785">
    <property type="entry name" value="SF2_C"/>
    <property type="match status" value="1"/>
</dbReference>
<dbReference type="SMART" id="SM00382">
    <property type="entry name" value="AAA"/>
    <property type="match status" value="1"/>
</dbReference>
<dbReference type="PANTHER" id="PTHR47396">
    <property type="entry name" value="TYPE I RESTRICTION ENZYME ECOKI R PROTEIN"/>
    <property type="match status" value="1"/>
</dbReference>
<gene>
    <name evidence="3" type="ORF">ANACAC_00444</name>
</gene>
<evidence type="ECO:0000313" key="3">
    <source>
        <dbReference type="EMBL" id="EDR98911.1"/>
    </source>
</evidence>
<protein>
    <submittedName>
        <fullName evidence="3">Type III restriction enzyme, res subunit</fullName>
    </submittedName>
</protein>
<dbReference type="PROSITE" id="PS51192">
    <property type="entry name" value="HELICASE_ATP_BIND_1"/>
    <property type="match status" value="1"/>
</dbReference>
<dbReference type="STRING" id="411490.ANACAC_00444"/>
<dbReference type="SMART" id="SM00487">
    <property type="entry name" value="DEXDc"/>
    <property type="match status" value="1"/>
</dbReference>
<dbReference type="InterPro" id="IPR014001">
    <property type="entry name" value="Helicase_ATP-bd"/>
</dbReference>
<dbReference type="PANTHER" id="PTHR47396:SF1">
    <property type="entry name" value="ATP-DEPENDENT HELICASE IRC3-RELATED"/>
    <property type="match status" value="1"/>
</dbReference>
<keyword evidence="1" id="KW-1133">Transmembrane helix</keyword>
<dbReference type="Gene3D" id="3.40.50.300">
    <property type="entry name" value="P-loop containing nucleotide triphosphate hydrolases"/>
    <property type="match status" value="2"/>
</dbReference>
<evidence type="ECO:0000256" key="1">
    <source>
        <dbReference type="SAM" id="Phobius"/>
    </source>
</evidence>
<dbReference type="GO" id="GO:0005524">
    <property type="term" value="F:ATP binding"/>
    <property type="evidence" value="ECO:0007669"/>
    <property type="project" value="InterPro"/>
</dbReference>
<organism evidence="3 4">
    <name type="scientific">Anaerostipes caccae (strain DSM 14662 / CCUG 47493 / JCM 13470 / NCIMB 13811 / L1-92)</name>
    <dbReference type="NCBI Taxonomy" id="411490"/>
    <lineage>
        <taxon>Bacteria</taxon>
        <taxon>Bacillati</taxon>
        <taxon>Bacillota</taxon>
        <taxon>Clostridia</taxon>
        <taxon>Lachnospirales</taxon>
        <taxon>Lachnospiraceae</taxon>
        <taxon>Anaerostipes</taxon>
    </lineage>
</organism>
<feature type="transmembrane region" description="Helical" evidence="1">
    <location>
        <begin position="684"/>
        <end position="706"/>
    </location>
</feature>
<evidence type="ECO:0000313" key="4">
    <source>
        <dbReference type="Proteomes" id="UP000004935"/>
    </source>
</evidence>
<proteinExistence type="predicted"/>
<name>B0MA70_ANACD</name>
<dbReference type="GO" id="GO:0003677">
    <property type="term" value="F:DNA binding"/>
    <property type="evidence" value="ECO:0007669"/>
    <property type="project" value="InterPro"/>
</dbReference>